<evidence type="ECO:0000313" key="2">
    <source>
        <dbReference type="Proteomes" id="UP000324800"/>
    </source>
</evidence>
<gene>
    <name evidence="1" type="ORF">EZS28_037025</name>
</gene>
<proteinExistence type="predicted"/>
<dbReference type="EMBL" id="SNRW01018319">
    <property type="protein sequence ID" value="KAA6367448.1"/>
    <property type="molecule type" value="Genomic_DNA"/>
</dbReference>
<dbReference type="Proteomes" id="UP000324800">
    <property type="component" value="Unassembled WGS sequence"/>
</dbReference>
<accession>A0A5J4UAJ9</accession>
<name>A0A5J4UAJ9_9EUKA</name>
<comment type="caution">
    <text evidence="1">The sequence shown here is derived from an EMBL/GenBank/DDBJ whole genome shotgun (WGS) entry which is preliminary data.</text>
</comment>
<reference evidence="1 2" key="1">
    <citation type="submission" date="2019-03" db="EMBL/GenBank/DDBJ databases">
        <title>Single cell metagenomics reveals metabolic interactions within the superorganism composed of flagellate Streblomastix strix and complex community of Bacteroidetes bacteria on its surface.</title>
        <authorList>
            <person name="Treitli S.C."/>
            <person name="Kolisko M."/>
            <person name="Husnik F."/>
            <person name="Keeling P."/>
            <person name="Hampl V."/>
        </authorList>
    </citation>
    <scope>NUCLEOTIDE SEQUENCE [LARGE SCALE GENOMIC DNA]</scope>
    <source>
        <strain evidence="1">ST1C</strain>
    </source>
</reference>
<protein>
    <submittedName>
        <fullName evidence="1">Uncharacterized protein</fullName>
    </submittedName>
</protein>
<organism evidence="1 2">
    <name type="scientific">Streblomastix strix</name>
    <dbReference type="NCBI Taxonomy" id="222440"/>
    <lineage>
        <taxon>Eukaryota</taxon>
        <taxon>Metamonada</taxon>
        <taxon>Preaxostyla</taxon>
        <taxon>Oxymonadida</taxon>
        <taxon>Streblomastigidae</taxon>
        <taxon>Streblomastix</taxon>
    </lineage>
</organism>
<dbReference type="AlphaFoldDB" id="A0A5J4UAJ9"/>
<sequence length="193" mass="22466">MNGKLLWKRNSSSTSVNQLPVWTHLCLQLDMECDEKTAKFFLGEKLNEEIELGISKLPPDIQVVALATGPLRAYQAHNNERIGQKITKLIEWVDLSKQVKDKVEIRKVEKTYEQLIEIERKMPLKLKSINQIFEKAVFRVSNKYSNSENSRRFGFIADGDEILNNIPVPEKNFRAITYDEKEGIIRFGWHEVF</sequence>
<evidence type="ECO:0000313" key="1">
    <source>
        <dbReference type="EMBL" id="KAA6367448.1"/>
    </source>
</evidence>